<evidence type="ECO:0000313" key="2">
    <source>
        <dbReference type="EMBL" id="KAG8201441.1"/>
    </source>
</evidence>
<evidence type="ECO:0000313" key="3">
    <source>
        <dbReference type="Proteomes" id="UP000827092"/>
    </source>
</evidence>
<dbReference type="AlphaFoldDB" id="A0AAV6VZA6"/>
<accession>A0AAV6VZA6</accession>
<dbReference type="EMBL" id="JAFNEN010000005">
    <property type="protein sequence ID" value="KAG8201441.1"/>
    <property type="molecule type" value="Genomic_DNA"/>
</dbReference>
<dbReference type="Proteomes" id="UP000827092">
    <property type="component" value="Unassembled WGS sequence"/>
</dbReference>
<feature type="region of interest" description="Disordered" evidence="1">
    <location>
        <begin position="18"/>
        <end position="69"/>
    </location>
</feature>
<name>A0AAV6VZA6_9ARAC</name>
<gene>
    <name evidence="2" type="ORF">JTE90_024311</name>
</gene>
<feature type="compositionally biased region" description="Low complexity" evidence="1">
    <location>
        <begin position="33"/>
        <end position="57"/>
    </location>
</feature>
<comment type="caution">
    <text evidence="2">The sequence shown here is derived from an EMBL/GenBank/DDBJ whole genome shotgun (WGS) entry which is preliminary data.</text>
</comment>
<protein>
    <submittedName>
        <fullName evidence="2">Uncharacterized protein</fullName>
    </submittedName>
</protein>
<dbReference type="SUPFAM" id="SSF140996">
    <property type="entry name" value="Hermes dimerisation domain"/>
    <property type="match status" value="1"/>
</dbReference>
<keyword evidence="3" id="KW-1185">Reference proteome</keyword>
<reference evidence="2 3" key="1">
    <citation type="journal article" date="2022" name="Nat. Ecol. Evol.">
        <title>A masculinizing supergene underlies an exaggerated male reproductive morph in a spider.</title>
        <authorList>
            <person name="Hendrickx F."/>
            <person name="De Corte Z."/>
            <person name="Sonet G."/>
            <person name="Van Belleghem S.M."/>
            <person name="Kostlbacher S."/>
            <person name="Vangestel C."/>
        </authorList>
    </citation>
    <scope>NUCLEOTIDE SEQUENCE [LARGE SCALE GENOMIC DNA]</scope>
    <source>
        <strain evidence="2">W744_W776</strain>
    </source>
</reference>
<sequence length="118" mass="13069">MKHRPKQKVVFYSEAFSVDAPKPQPGASSSTIPSTSARRSSVRRSPSSTPVSSAPARQITPFQSGGKRNTDLNDALIYMICKDNLPHSLVEKEGFSHFARVAVPLYKVPSRKTVRHFE</sequence>
<evidence type="ECO:0000256" key="1">
    <source>
        <dbReference type="SAM" id="MobiDB-lite"/>
    </source>
</evidence>
<proteinExistence type="predicted"/>
<organism evidence="2 3">
    <name type="scientific">Oedothorax gibbosus</name>
    <dbReference type="NCBI Taxonomy" id="931172"/>
    <lineage>
        <taxon>Eukaryota</taxon>
        <taxon>Metazoa</taxon>
        <taxon>Ecdysozoa</taxon>
        <taxon>Arthropoda</taxon>
        <taxon>Chelicerata</taxon>
        <taxon>Arachnida</taxon>
        <taxon>Araneae</taxon>
        <taxon>Araneomorphae</taxon>
        <taxon>Entelegynae</taxon>
        <taxon>Araneoidea</taxon>
        <taxon>Linyphiidae</taxon>
        <taxon>Erigoninae</taxon>
        <taxon>Oedothorax</taxon>
    </lineage>
</organism>